<comment type="pathway">
    <text evidence="1">Biopolymer metabolism; poly-(R)-3-hydroxybutanoate biosynthesis.</text>
</comment>
<dbReference type="GO" id="GO:0042619">
    <property type="term" value="P:poly-hydroxybutyrate biosynthetic process"/>
    <property type="evidence" value="ECO:0007669"/>
    <property type="project" value="UniProtKB-KW"/>
</dbReference>
<evidence type="ECO:0000256" key="2">
    <source>
        <dbReference type="ARBA" id="ARBA00019066"/>
    </source>
</evidence>
<comment type="caution">
    <text evidence="4">The sequence shown here is derived from an EMBL/GenBank/DDBJ whole genome shotgun (WGS) entry which is preliminary data.</text>
</comment>
<protein>
    <recommendedName>
        <fullName evidence="2">Poly(3-hydroxyalkanoate) polymerase subunit PhaE</fullName>
    </recommendedName>
</protein>
<dbReference type="STRING" id="1111735.GCA_000428045_03901"/>
<gene>
    <name evidence="4" type="ORF">C0630_03935</name>
</gene>
<evidence type="ECO:0000256" key="3">
    <source>
        <dbReference type="ARBA" id="ARBA00022752"/>
    </source>
</evidence>
<reference evidence="4 5" key="1">
    <citation type="submission" date="2017-11" db="EMBL/GenBank/DDBJ databases">
        <title>Genome-resolved metagenomics identifies genetic mobility, metabolic interactions, and unexpected diversity in perchlorate-reducing communities.</title>
        <authorList>
            <person name="Barnum T.P."/>
            <person name="Figueroa I.A."/>
            <person name="Carlstrom C.I."/>
            <person name="Lucas L.N."/>
            <person name="Engelbrektson A.L."/>
            <person name="Coates J.D."/>
        </authorList>
    </citation>
    <scope>NUCLEOTIDE SEQUENCE [LARGE SCALE GENOMIC DNA]</scope>
    <source>
        <strain evidence="4">BM301</strain>
    </source>
</reference>
<sequence length="310" mass="34678">MGDGGFLNDDWLEAQRNYWAEWSARVGKEGTTGESSANPWEQALNQWWQTLAPTAPLQIQELLEKTLAQGRQLFQLAEKFVEAQKGPEAGSDWQSAVQQTFGDLRGIIAAITGTMNPLPEELLSEATIDGSRDYMERLFALPGLGLGHHGQTQQREMISRLLRYQKARQAYEGFLTDLGNRSISRLQDEIASLDGQGARIDSARTLYDVWVSACDGVYTEQAMTAEYVKLYGELINSQMAVKQQMRDMLDETFTALGMPTTRAVRALEQRAHQDRQAIKALRAEVAAMRQAMVPIKKRPGTRKKAAPAEK</sequence>
<evidence type="ECO:0000313" key="5">
    <source>
        <dbReference type="Proteomes" id="UP000235015"/>
    </source>
</evidence>
<proteinExistence type="predicted"/>
<dbReference type="Proteomes" id="UP000235015">
    <property type="component" value="Unassembled WGS sequence"/>
</dbReference>
<dbReference type="UniPathway" id="UPA00917"/>
<dbReference type="Pfam" id="PF09712">
    <property type="entry name" value="PHA_synth_III_E"/>
    <property type="match status" value="2"/>
</dbReference>
<evidence type="ECO:0000313" key="4">
    <source>
        <dbReference type="EMBL" id="PLX62738.1"/>
    </source>
</evidence>
<dbReference type="AlphaFoldDB" id="A0A2N6CZC4"/>
<keyword evidence="3" id="KW-0583">PHB biosynthesis</keyword>
<name>A0A2N6CZC4_9GAMM</name>
<dbReference type="EMBL" id="PKUN01000003">
    <property type="protein sequence ID" value="PLX62738.1"/>
    <property type="molecule type" value="Genomic_DNA"/>
</dbReference>
<organism evidence="4 5">
    <name type="scientific">Sedimenticola selenatireducens</name>
    <dbReference type="NCBI Taxonomy" id="191960"/>
    <lineage>
        <taxon>Bacteria</taxon>
        <taxon>Pseudomonadati</taxon>
        <taxon>Pseudomonadota</taxon>
        <taxon>Gammaproteobacteria</taxon>
        <taxon>Chromatiales</taxon>
        <taxon>Sedimenticolaceae</taxon>
        <taxon>Sedimenticola</taxon>
    </lineage>
</organism>
<evidence type="ECO:0000256" key="1">
    <source>
        <dbReference type="ARBA" id="ARBA00004683"/>
    </source>
</evidence>
<accession>A0A2N6CZC4</accession>
<dbReference type="InterPro" id="IPR010123">
    <property type="entry name" value="PHA_synth_III_E"/>
</dbReference>